<reference evidence="1" key="1">
    <citation type="submission" date="2020-11" db="EMBL/GenBank/DDBJ databases">
        <authorList>
            <consortium name="DOE Joint Genome Institute"/>
            <person name="Ahrendt S."/>
            <person name="Riley R."/>
            <person name="Andreopoulos W."/>
            <person name="Labutti K."/>
            <person name="Pangilinan J."/>
            <person name="Ruiz-Duenas F.J."/>
            <person name="Barrasa J.M."/>
            <person name="Sanchez-Garcia M."/>
            <person name="Camarero S."/>
            <person name="Miyauchi S."/>
            <person name="Serrano A."/>
            <person name="Linde D."/>
            <person name="Babiker R."/>
            <person name="Drula E."/>
            <person name="Ayuso-Fernandez I."/>
            <person name="Pacheco R."/>
            <person name="Padilla G."/>
            <person name="Ferreira P."/>
            <person name="Barriuso J."/>
            <person name="Kellner H."/>
            <person name="Castanera R."/>
            <person name="Alfaro M."/>
            <person name="Ramirez L."/>
            <person name="Pisabarro A.G."/>
            <person name="Kuo A."/>
            <person name="Tritt A."/>
            <person name="Lipzen A."/>
            <person name="He G."/>
            <person name="Yan M."/>
            <person name="Ng V."/>
            <person name="Cullen D."/>
            <person name="Martin F."/>
            <person name="Rosso M.-N."/>
            <person name="Henrissat B."/>
            <person name="Hibbett D."/>
            <person name="Martinez A.T."/>
            <person name="Grigoriev I.V."/>
        </authorList>
    </citation>
    <scope>NUCLEOTIDE SEQUENCE</scope>
    <source>
        <strain evidence="1">CBS 247.69</strain>
    </source>
</reference>
<name>A0A9P6CHW6_9AGAR</name>
<proteinExistence type="predicted"/>
<dbReference type="OrthoDB" id="3056056at2759"/>
<sequence length="320" mass="35195">MAQSIISPALAGFDTLNLQYLGKATIKTFDRLVPFSRLENLSSTETAPIVTKIVNKLQTYIQAIESSILAVGVAHKISIDVVALCQLVEVETSEEYERSSVERGKHLSGLLILANDAYEKANQASSVFRQAEQDLFKIAATTKGLTSIVQVPADPAHPKTLQKTLQDIGSDLVANLGLMADFYKQISELTNWCRWVKVEISEAKGSLATGVVPALDGTEEANHLQSINTHWKRFHEDSSAYYNLISTVQDQYPDLLSESRVSWRAAMGKDEVPEKEQEEGRVIVEPSESASSTIKRLAQKTSNVMRGAVKHLAWCGCFGP</sequence>
<dbReference type="EMBL" id="MU150240">
    <property type="protein sequence ID" value="KAF9466657.1"/>
    <property type="molecule type" value="Genomic_DNA"/>
</dbReference>
<organism evidence="1 2">
    <name type="scientific">Collybia nuda</name>
    <dbReference type="NCBI Taxonomy" id="64659"/>
    <lineage>
        <taxon>Eukaryota</taxon>
        <taxon>Fungi</taxon>
        <taxon>Dikarya</taxon>
        <taxon>Basidiomycota</taxon>
        <taxon>Agaricomycotina</taxon>
        <taxon>Agaricomycetes</taxon>
        <taxon>Agaricomycetidae</taxon>
        <taxon>Agaricales</taxon>
        <taxon>Tricholomatineae</taxon>
        <taxon>Clitocybaceae</taxon>
        <taxon>Collybia</taxon>
    </lineage>
</organism>
<evidence type="ECO:0000313" key="2">
    <source>
        <dbReference type="Proteomes" id="UP000807353"/>
    </source>
</evidence>
<dbReference type="Proteomes" id="UP000807353">
    <property type="component" value="Unassembled WGS sequence"/>
</dbReference>
<keyword evidence="2" id="KW-1185">Reference proteome</keyword>
<gene>
    <name evidence="1" type="ORF">BDZ94DRAFT_1250422</name>
</gene>
<accession>A0A9P6CHW6</accession>
<comment type="caution">
    <text evidence="1">The sequence shown here is derived from an EMBL/GenBank/DDBJ whole genome shotgun (WGS) entry which is preliminary data.</text>
</comment>
<protein>
    <submittedName>
        <fullName evidence="1">Uncharacterized protein</fullName>
    </submittedName>
</protein>
<dbReference type="AlphaFoldDB" id="A0A9P6CHW6"/>
<evidence type="ECO:0000313" key="1">
    <source>
        <dbReference type="EMBL" id="KAF9466657.1"/>
    </source>
</evidence>